<evidence type="ECO:0000313" key="1">
    <source>
        <dbReference type="EMBL" id="PRX39550.1"/>
    </source>
</evidence>
<dbReference type="Proteomes" id="UP000237797">
    <property type="component" value="Unassembled WGS sequence"/>
</dbReference>
<comment type="caution">
    <text evidence="1">The sequence shown here is derived from an EMBL/GenBank/DDBJ whole genome shotgun (WGS) entry which is preliminary data.</text>
</comment>
<accession>A0A2T0LCA1</accession>
<sequence>MMAIAFHPAGWTEMKSRLNVALEDVNESAYLVKGEAKWRN</sequence>
<evidence type="ECO:0000313" key="2">
    <source>
        <dbReference type="Proteomes" id="UP000237797"/>
    </source>
</evidence>
<keyword evidence="2" id="KW-1185">Reference proteome</keyword>
<gene>
    <name evidence="1" type="ORF">CLV97_1233</name>
</gene>
<dbReference type="AlphaFoldDB" id="A0A2T0LCA1"/>
<reference evidence="1 2" key="1">
    <citation type="submission" date="2018-03" db="EMBL/GenBank/DDBJ databases">
        <title>Genomic Encyclopedia of Archaeal and Bacterial Type Strains, Phase II (KMG-II): from individual species to whole genera.</title>
        <authorList>
            <person name="Goeker M."/>
        </authorList>
    </citation>
    <scope>NUCLEOTIDE SEQUENCE [LARGE SCALE GENOMIC DNA]</scope>
    <source>
        <strain evidence="1 2">DSM 44946</strain>
    </source>
</reference>
<protein>
    <submittedName>
        <fullName evidence="1">Uncharacterized protein</fullName>
    </submittedName>
</protein>
<proteinExistence type="predicted"/>
<name>A0A2T0LCA1_9BACL</name>
<organism evidence="1 2">
    <name type="scientific">Planifilum fimeticola</name>
    <dbReference type="NCBI Taxonomy" id="201975"/>
    <lineage>
        <taxon>Bacteria</taxon>
        <taxon>Bacillati</taxon>
        <taxon>Bacillota</taxon>
        <taxon>Bacilli</taxon>
        <taxon>Bacillales</taxon>
        <taxon>Thermoactinomycetaceae</taxon>
        <taxon>Planifilum</taxon>
    </lineage>
</organism>
<dbReference type="EMBL" id="PVNE01000023">
    <property type="protein sequence ID" value="PRX39550.1"/>
    <property type="molecule type" value="Genomic_DNA"/>
</dbReference>